<evidence type="ECO:0000313" key="1">
    <source>
        <dbReference type="EMBL" id="SVA30251.1"/>
    </source>
</evidence>
<dbReference type="Pfam" id="PF00657">
    <property type="entry name" value="Lipase_GDSL"/>
    <property type="match status" value="1"/>
</dbReference>
<dbReference type="InterPro" id="IPR036514">
    <property type="entry name" value="SGNH_hydro_sf"/>
</dbReference>
<dbReference type="GO" id="GO:0016788">
    <property type="term" value="F:hydrolase activity, acting on ester bonds"/>
    <property type="evidence" value="ECO:0007669"/>
    <property type="project" value="InterPro"/>
</dbReference>
<accession>A0A381UR56</accession>
<organism evidence="1">
    <name type="scientific">marine metagenome</name>
    <dbReference type="NCBI Taxonomy" id="408172"/>
    <lineage>
        <taxon>unclassified sequences</taxon>
        <taxon>metagenomes</taxon>
        <taxon>ecological metagenomes</taxon>
    </lineage>
</organism>
<dbReference type="EMBL" id="UINC01006894">
    <property type="protein sequence ID" value="SVA30251.1"/>
    <property type="molecule type" value="Genomic_DNA"/>
</dbReference>
<dbReference type="Gene3D" id="3.40.50.1110">
    <property type="entry name" value="SGNH hydrolase"/>
    <property type="match status" value="1"/>
</dbReference>
<dbReference type="AlphaFoldDB" id="A0A381UR56"/>
<reference evidence="1" key="1">
    <citation type="submission" date="2018-05" db="EMBL/GenBank/DDBJ databases">
        <authorList>
            <person name="Lanie J.A."/>
            <person name="Ng W.-L."/>
            <person name="Kazmierczak K.M."/>
            <person name="Andrzejewski T.M."/>
            <person name="Davidsen T.M."/>
            <person name="Wayne K.J."/>
            <person name="Tettelin H."/>
            <person name="Glass J.I."/>
            <person name="Rusch D."/>
            <person name="Podicherti R."/>
            <person name="Tsui H.-C.T."/>
            <person name="Winkler M.E."/>
        </authorList>
    </citation>
    <scope>NUCLEOTIDE SEQUENCE</scope>
</reference>
<protein>
    <submittedName>
        <fullName evidence="1">Uncharacterized protein</fullName>
    </submittedName>
</protein>
<gene>
    <name evidence="1" type="ORF">METZ01_LOCUS83105</name>
</gene>
<sequence length="466" mass="51210">MIPMHRKKTLGLALILMASIITPLASAQQHSSSDEDATFEYHTIASLGDSTLGSDPTGYRGPFVSQHAANLMGVEYYEGAVGGDRSWTLIDAGRHTTIAENYGEGTLVTIMVGAWDFIDSDINIVNSDYSFIDRLDENMTIILDVLVEADIDVLVWNLPNMSFLPFLTQIFPPEVHPYFTEASFLWADRLDEIAARYGDNVQIFDLLTVSNDLLQNQSARMISNHEVISPPSMCAKNCVMVDSLHPTSVGQGLLANYHMQAINEKFPSANGDYPLLTEAELLALADFEEVEEVSEITIEGDITKACFDWTEANYRQLYLTVINDGENVVIPNYIGFNTEECRQSTHVMYSSDQAINVVSDVTNELTLNHFFEIWGEEFSSAQVMGMGTNDGGALSITLDGVAYEGDWLAVNIDGVISVEIQFQSGQSQVNPEDGMESESTPGFAALIATIGMLSAAIISSRQGRRD</sequence>
<dbReference type="InterPro" id="IPR001087">
    <property type="entry name" value="GDSL"/>
</dbReference>
<proteinExistence type="predicted"/>
<dbReference type="SUPFAM" id="SSF52266">
    <property type="entry name" value="SGNH hydrolase"/>
    <property type="match status" value="1"/>
</dbReference>
<name>A0A381UR56_9ZZZZ</name>